<dbReference type="PROSITE" id="PS51272">
    <property type="entry name" value="SLH"/>
    <property type="match status" value="3"/>
</dbReference>
<dbReference type="Pfam" id="PF00932">
    <property type="entry name" value="LTD"/>
    <property type="match status" value="1"/>
</dbReference>
<dbReference type="InterPro" id="IPR001119">
    <property type="entry name" value="SLH_dom"/>
</dbReference>
<protein>
    <submittedName>
        <fullName evidence="5">Choice-of-anchor I family protein</fullName>
    </submittedName>
</protein>
<feature type="chain" id="PRO_5032610390" evidence="2">
    <location>
        <begin position="30"/>
        <end position="1164"/>
    </location>
</feature>
<dbReference type="EMBL" id="JACJVQ010000003">
    <property type="protein sequence ID" value="MBB6633039.1"/>
    <property type="molecule type" value="Genomic_DNA"/>
</dbReference>
<evidence type="ECO:0000259" key="4">
    <source>
        <dbReference type="PROSITE" id="PS51841"/>
    </source>
</evidence>
<dbReference type="InterPro" id="IPR052956">
    <property type="entry name" value="Mesenchyme-surface_protein"/>
</dbReference>
<comment type="caution">
    <text evidence="5">The sequence shown here is derived from an EMBL/GenBank/DDBJ whole genome shotgun (WGS) entry which is preliminary data.</text>
</comment>
<dbReference type="AlphaFoldDB" id="A0A841SQA5"/>
<dbReference type="Gene3D" id="2.60.40.10">
    <property type="entry name" value="Immunoglobulins"/>
    <property type="match status" value="1"/>
</dbReference>
<reference evidence="5 6" key="1">
    <citation type="submission" date="2020-08" db="EMBL/GenBank/DDBJ databases">
        <title>Cohnella phylogeny.</title>
        <authorList>
            <person name="Dunlap C."/>
        </authorList>
    </citation>
    <scope>NUCLEOTIDE SEQUENCE [LARGE SCALE GENOMIC DNA]</scope>
    <source>
        <strain evidence="5 6">DSM 25241</strain>
    </source>
</reference>
<feature type="region of interest" description="Disordered" evidence="1">
    <location>
        <begin position="947"/>
        <end position="993"/>
    </location>
</feature>
<gene>
    <name evidence="5" type="ORF">H7B67_02795</name>
</gene>
<feature type="compositionally biased region" description="Polar residues" evidence="1">
    <location>
        <begin position="979"/>
        <end position="991"/>
    </location>
</feature>
<dbReference type="PANTHER" id="PTHR46928:SF1">
    <property type="entry name" value="MESENCHYME-SPECIFIC CELL SURFACE GLYCOPROTEIN"/>
    <property type="match status" value="1"/>
</dbReference>
<dbReference type="Pfam" id="PF02368">
    <property type="entry name" value="Big_2"/>
    <property type="match status" value="1"/>
</dbReference>
<organism evidence="5 6">
    <name type="scientific">Cohnella thailandensis</name>
    <dbReference type="NCBI Taxonomy" id="557557"/>
    <lineage>
        <taxon>Bacteria</taxon>
        <taxon>Bacillati</taxon>
        <taxon>Bacillota</taxon>
        <taxon>Bacilli</taxon>
        <taxon>Bacillales</taxon>
        <taxon>Paenibacillaceae</taxon>
        <taxon>Cohnella</taxon>
    </lineage>
</organism>
<proteinExistence type="predicted"/>
<feature type="domain" description="SLH" evidence="3">
    <location>
        <begin position="1110"/>
        <end position="1164"/>
    </location>
</feature>
<feature type="domain" description="LTD" evidence="4">
    <location>
        <begin position="39"/>
        <end position="207"/>
    </location>
</feature>
<dbReference type="InterPro" id="IPR013783">
    <property type="entry name" value="Ig-like_fold"/>
</dbReference>
<dbReference type="InterPro" id="IPR001322">
    <property type="entry name" value="Lamin_tail_dom"/>
</dbReference>
<keyword evidence="6" id="KW-1185">Reference proteome</keyword>
<evidence type="ECO:0000313" key="5">
    <source>
        <dbReference type="EMBL" id="MBB6633039.1"/>
    </source>
</evidence>
<dbReference type="InterPro" id="IPR003343">
    <property type="entry name" value="Big_2"/>
</dbReference>
<sequence>MNRTTKKLVATLLAAQMSVGAWLTGIASAAEPVSVIPGTPYDQNGQYNVSVPHIVIQQVYGAGLSGASDAFASHGFIELFNPTDSDISLDGWSLQYADRGNKNTTGPTNAWEKFDLHGTIQAKSSFLIKGRATGTSGAKVDLSNKGDLTWDRYINNKGLKVVLMSSPTLVTDVNPFVTKPAGYVDMLGTGSNDDGSDIDGYETAYPSGDAEGQSKKKAVRRIDFQDTDNNKADFVQVDYSKIAGAELEANRPHDSSDGDWAALRILTTSLPTAYANQPYSAAISVYGGDEPYAFTATGLPNGLNLSAEGAVYGTPTEVARGIPVQVTVTDSATPARVKQTTLSLNVDTYRPTMNDTLAINKIAEYSVGTTNEDGGVAEIVKYNKDNGKFYLVNGSANPPSLDIVSLGQAGGTLEKEKSVLVADLAEKTEGFSFGDLTSVDVNTTTKRIYAAVQEEDFLKQGLILELDYDGNLIRSFKAGIQPDMIKSTKDGRYVLSADEAEPRDGVNDPAGSVTIVDTQTSVTAQVYFNDQSVIADDVHIRGSVDEDGVIRSKGSKADAYLDFEPEYIALSDKNDLAYVSLQENNAIAVIDIARKKVLSVKSLGFKDFNEAANALDVQKDGSILLENVPFKGTYMPDGIASYSVSGVTYLLTANEGDATEWPAEDPTRVNIAKLKDIKSSLDPESEAYAFVNGTDKYDAVEVLTDRGNDGIYMLGGRSFSIWNAETMEQVYDSGSDFETITSQRLPEFFNASNSKVDMDDRSTKKGPEPEDVKTGVVGNHVFAFVGLERIGGIMTYDVTNPAAPTFANYTNSRVFLNEQGKKNLDTFTGPEGLEFIPAEESPTGKPLLLAAFEVGGKVAVYELDTTKVVLDQKALSLTAFGSSATLKATVTPVGGSDATVAWTSSNTAVATVDANGVVRPQNAGTAVIRAVSADGYGSAEAVVTVSAAPSNPYTPPTTTKPSPEPEEPSTEPKPPATTNPEPSAPSFSDVSSGHWASESIGKLAAQGIMQGMPDGSFQPNKQITRAEFMTVLARFLGLDTTGTSGGKFSDVPNGKWYSSSINKLAEQGIAGGFSDGSFRPNQELTREEAFVLLYRAIKVKLDAASGDTALDSFKDGGKVSPWAREAVAALVQAGVLQGGSDGQLNPKKTITRAEIAKIIASFLE</sequence>
<dbReference type="PROSITE" id="PS51841">
    <property type="entry name" value="LTD"/>
    <property type="match status" value="1"/>
</dbReference>
<evidence type="ECO:0000256" key="2">
    <source>
        <dbReference type="SAM" id="SignalP"/>
    </source>
</evidence>
<dbReference type="SUPFAM" id="SSF74853">
    <property type="entry name" value="Lamin A/C globular tail domain"/>
    <property type="match status" value="1"/>
</dbReference>
<feature type="signal peptide" evidence="2">
    <location>
        <begin position="1"/>
        <end position="29"/>
    </location>
</feature>
<evidence type="ECO:0000256" key="1">
    <source>
        <dbReference type="SAM" id="MobiDB-lite"/>
    </source>
</evidence>
<evidence type="ECO:0000313" key="6">
    <source>
        <dbReference type="Proteomes" id="UP000535838"/>
    </source>
</evidence>
<dbReference type="InterPro" id="IPR055188">
    <property type="entry name" value="Choice_anch_I"/>
</dbReference>
<dbReference type="InterPro" id="IPR008964">
    <property type="entry name" value="Invasin/intimin_cell_adhesion"/>
</dbReference>
<feature type="compositionally biased region" description="Low complexity" evidence="1">
    <location>
        <begin position="947"/>
        <end position="961"/>
    </location>
</feature>
<dbReference type="InterPro" id="IPR036415">
    <property type="entry name" value="Lamin_tail_dom_sf"/>
</dbReference>
<evidence type="ECO:0000259" key="3">
    <source>
        <dbReference type="PROSITE" id="PS51272"/>
    </source>
</evidence>
<dbReference type="Gene3D" id="2.60.40.1080">
    <property type="match status" value="1"/>
</dbReference>
<dbReference type="SUPFAM" id="SSF49373">
    <property type="entry name" value="Invasin/intimin cell-adhesion fragments"/>
    <property type="match status" value="1"/>
</dbReference>
<dbReference type="Pfam" id="PF22494">
    <property type="entry name" value="choice_anch_I"/>
    <property type="match status" value="1"/>
</dbReference>
<dbReference type="NCBIfam" id="NF038117">
    <property type="entry name" value="choice_anch_I"/>
    <property type="match status" value="1"/>
</dbReference>
<name>A0A841SQA5_9BACL</name>
<feature type="domain" description="SLH" evidence="3">
    <location>
        <begin position="983"/>
        <end position="1046"/>
    </location>
</feature>
<accession>A0A841SQA5</accession>
<feature type="domain" description="SLH" evidence="3">
    <location>
        <begin position="1047"/>
        <end position="1107"/>
    </location>
</feature>
<dbReference type="PANTHER" id="PTHR46928">
    <property type="entry name" value="MESENCHYME-SPECIFIC CELL SURFACE GLYCOPROTEIN"/>
    <property type="match status" value="1"/>
</dbReference>
<dbReference type="Pfam" id="PF00395">
    <property type="entry name" value="SLH"/>
    <property type="match status" value="3"/>
</dbReference>
<dbReference type="SMART" id="SM00635">
    <property type="entry name" value="BID_2"/>
    <property type="match status" value="1"/>
</dbReference>
<keyword evidence="2" id="KW-0732">Signal</keyword>
<dbReference type="SUPFAM" id="SSF75011">
    <property type="entry name" value="3-carboxy-cis,cis-mucoante lactonizing enzyme"/>
    <property type="match status" value="1"/>
</dbReference>
<dbReference type="RefSeq" id="WP_185118278.1">
    <property type="nucleotide sequence ID" value="NZ_JACJVQ010000003.1"/>
</dbReference>
<dbReference type="Proteomes" id="UP000535838">
    <property type="component" value="Unassembled WGS sequence"/>
</dbReference>